<dbReference type="InterPro" id="IPR039426">
    <property type="entry name" value="TonB-dep_rcpt-like"/>
</dbReference>
<dbReference type="InterPro" id="IPR037066">
    <property type="entry name" value="Plug_dom_sf"/>
</dbReference>
<dbReference type="Gene3D" id="2.170.130.10">
    <property type="entry name" value="TonB-dependent receptor, plug domain"/>
    <property type="match status" value="1"/>
</dbReference>
<evidence type="ECO:0000313" key="16">
    <source>
        <dbReference type="Proteomes" id="UP000199598"/>
    </source>
</evidence>
<evidence type="ECO:0000256" key="3">
    <source>
        <dbReference type="ARBA" id="ARBA00022452"/>
    </source>
</evidence>
<gene>
    <name evidence="15" type="ORF">SAMN04488518_10786</name>
</gene>
<keyword evidence="8" id="KW-0675">Receptor</keyword>
<keyword evidence="5 12" id="KW-0732">Signal</keyword>
<comment type="similarity">
    <text evidence="10 11">Belongs to the TonB-dependent receptor family.</text>
</comment>
<dbReference type="Proteomes" id="UP000199598">
    <property type="component" value="Unassembled WGS sequence"/>
</dbReference>
<comment type="subcellular location">
    <subcellularLocation>
        <location evidence="1 10">Cell outer membrane</location>
        <topology evidence="1 10">Multi-pass membrane protein</topology>
    </subcellularLocation>
</comment>
<dbReference type="PANTHER" id="PTHR30069:SF29">
    <property type="entry name" value="HEMOGLOBIN AND HEMOGLOBIN-HAPTOGLOBIN-BINDING PROTEIN 1-RELATED"/>
    <property type="match status" value="1"/>
</dbReference>
<dbReference type="InterPro" id="IPR000531">
    <property type="entry name" value="Beta-barrel_TonB"/>
</dbReference>
<dbReference type="Pfam" id="PF07715">
    <property type="entry name" value="Plug"/>
    <property type="match status" value="1"/>
</dbReference>
<evidence type="ECO:0000259" key="14">
    <source>
        <dbReference type="Pfam" id="PF07715"/>
    </source>
</evidence>
<feature type="signal peptide" evidence="12">
    <location>
        <begin position="1"/>
        <end position="29"/>
    </location>
</feature>
<keyword evidence="16" id="KW-1185">Reference proteome</keyword>
<evidence type="ECO:0000259" key="13">
    <source>
        <dbReference type="Pfam" id="PF00593"/>
    </source>
</evidence>
<comment type="caution">
    <text evidence="15">The sequence shown here is derived from an EMBL/GenBank/DDBJ whole genome shotgun (WGS) entry which is preliminary data.</text>
</comment>
<evidence type="ECO:0000256" key="5">
    <source>
        <dbReference type="ARBA" id="ARBA00022729"/>
    </source>
</evidence>
<dbReference type="RefSeq" id="WP_093520404.1">
    <property type="nucleotide sequence ID" value="NZ_FOSK01000007.1"/>
</dbReference>
<evidence type="ECO:0000256" key="6">
    <source>
        <dbReference type="ARBA" id="ARBA00023077"/>
    </source>
</evidence>
<keyword evidence="2 10" id="KW-0813">Transport</keyword>
<dbReference type="SUPFAM" id="SSF56935">
    <property type="entry name" value="Porins"/>
    <property type="match status" value="1"/>
</dbReference>
<name>A0A1I4B1Z1_9HYPH</name>
<dbReference type="InterPro" id="IPR012910">
    <property type="entry name" value="Plug_dom"/>
</dbReference>
<dbReference type="InterPro" id="IPR036942">
    <property type="entry name" value="Beta-barrel_TonB_sf"/>
</dbReference>
<keyword evidence="4 10" id="KW-0812">Transmembrane</keyword>
<evidence type="ECO:0000256" key="8">
    <source>
        <dbReference type="ARBA" id="ARBA00023170"/>
    </source>
</evidence>
<reference evidence="15 16" key="1">
    <citation type="submission" date="2016-10" db="EMBL/GenBank/DDBJ databases">
        <authorList>
            <person name="Varghese N."/>
            <person name="Submissions S."/>
        </authorList>
    </citation>
    <scope>NUCLEOTIDE SEQUENCE [LARGE SCALE GENOMIC DNA]</scope>
    <source>
        <strain evidence="15 16">DSM 16392</strain>
    </source>
</reference>
<keyword evidence="6 11" id="KW-0798">TonB box</keyword>
<evidence type="ECO:0000256" key="11">
    <source>
        <dbReference type="RuleBase" id="RU003357"/>
    </source>
</evidence>
<protein>
    <submittedName>
        <fullName evidence="15">Vitamin B12 transporter</fullName>
    </submittedName>
</protein>
<feature type="domain" description="TonB-dependent receptor-like beta-barrel" evidence="13">
    <location>
        <begin position="180"/>
        <end position="577"/>
    </location>
</feature>
<dbReference type="CDD" id="cd01347">
    <property type="entry name" value="ligand_gated_channel"/>
    <property type="match status" value="1"/>
</dbReference>
<feature type="chain" id="PRO_5045509259" evidence="12">
    <location>
        <begin position="30"/>
        <end position="603"/>
    </location>
</feature>
<evidence type="ECO:0000256" key="9">
    <source>
        <dbReference type="ARBA" id="ARBA00023237"/>
    </source>
</evidence>
<evidence type="ECO:0000256" key="1">
    <source>
        <dbReference type="ARBA" id="ARBA00004571"/>
    </source>
</evidence>
<evidence type="ECO:0000256" key="4">
    <source>
        <dbReference type="ARBA" id="ARBA00022692"/>
    </source>
</evidence>
<keyword evidence="3 10" id="KW-1134">Transmembrane beta strand</keyword>
<dbReference type="PROSITE" id="PS52016">
    <property type="entry name" value="TONB_DEPENDENT_REC_3"/>
    <property type="match status" value="1"/>
</dbReference>
<keyword evidence="7 10" id="KW-0472">Membrane</keyword>
<evidence type="ECO:0000313" key="15">
    <source>
        <dbReference type="EMBL" id="SFK62922.1"/>
    </source>
</evidence>
<feature type="domain" description="TonB-dependent receptor plug" evidence="14">
    <location>
        <begin position="51"/>
        <end position="156"/>
    </location>
</feature>
<accession>A0A1I4B1Z1</accession>
<keyword evidence="9 10" id="KW-0998">Cell outer membrane</keyword>
<proteinExistence type="inferred from homology"/>
<dbReference type="Pfam" id="PF00593">
    <property type="entry name" value="TonB_dep_Rec_b-barrel"/>
    <property type="match status" value="1"/>
</dbReference>
<dbReference type="PANTHER" id="PTHR30069">
    <property type="entry name" value="TONB-DEPENDENT OUTER MEMBRANE RECEPTOR"/>
    <property type="match status" value="1"/>
</dbReference>
<evidence type="ECO:0000256" key="2">
    <source>
        <dbReference type="ARBA" id="ARBA00022448"/>
    </source>
</evidence>
<dbReference type="Gene3D" id="2.40.170.20">
    <property type="entry name" value="TonB-dependent receptor, beta-barrel domain"/>
    <property type="match status" value="1"/>
</dbReference>
<evidence type="ECO:0000256" key="10">
    <source>
        <dbReference type="PROSITE-ProRule" id="PRU01360"/>
    </source>
</evidence>
<dbReference type="EMBL" id="FOSK01000007">
    <property type="protein sequence ID" value="SFK62922.1"/>
    <property type="molecule type" value="Genomic_DNA"/>
</dbReference>
<evidence type="ECO:0000256" key="7">
    <source>
        <dbReference type="ARBA" id="ARBA00023136"/>
    </source>
</evidence>
<sequence>MRNTSWIAATLKSGVALSALFSSTLISSANETELDDIIVIANRTETEAGKVGSTTHVVTEEDLKNDGATFVSEYLTKLPGISFSQNGGAGKTSSLRIRGMSGYYTKILLDGVDIADPSGTQVEARLEHVLLNDVERIEILKGSHSALYGGQAVGGVINIITKRAAPGTVKHNVAIEGGSYGTVNASYGFQAATETADIAVNVQRYHTDGFSAQTPKSDTADEDGYENLTFSAKGSVDVTEALNLYFVARGTDGHSEFDGGSDPDGRDEQDYRQHIGKLGANFAWLDDRMTTDASFQIVDTTRKYYGDNPGTYKGDRYKFDVLNTFEATDEITLNFGGDWMHEDYAEYGSSRIFGGFVEAMVDPSDELSLSVSSRLDHHSRFGTYWSGRATTSYRIIEGTRLRSSFGNGFRAPSLNELFGKWGANPDLKPETSVSFDVGVDQEFFDGKLRFGATYFHIMTEDLIDYTSKYEQIDGLSRSQGAELSANWDVLDNLSFNAAYTYTWAVGPDKKRLRRVPLHDVNVGATYKPVDVLSLNLNTSYVSGIEDKGDLDDFVLVNAKAAYQYTENLTFHVRGENLLDQDYERIRDYQTPGLSVYAGLTASF</sequence>
<organism evidence="15 16">
    <name type="scientific">Pseudovibrio ascidiaceicola</name>
    <dbReference type="NCBI Taxonomy" id="285279"/>
    <lineage>
        <taxon>Bacteria</taxon>
        <taxon>Pseudomonadati</taxon>
        <taxon>Pseudomonadota</taxon>
        <taxon>Alphaproteobacteria</taxon>
        <taxon>Hyphomicrobiales</taxon>
        <taxon>Stappiaceae</taxon>
        <taxon>Pseudovibrio</taxon>
    </lineage>
</organism>
<evidence type="ECO:0000256" key="12">
    <source>
        <dbReference type="SAM" id="SignalP"/>
    </source>
</evidence>